<evidence type="ECO:0000313" key="2">
    <source>
        <dbReference type="Proteomes" id="UP000004079"/>
    </source>
</evidence>
<reference evidence="1 2" key="1">
    <citation type="submission" date="2009-11" db="EMBL/GenBank/DDBJ databases">
        <authorList>
            <person name="Weinstock G."/>
            <person name="Sodergren E."/>
            <person name="Clifton S."/>
            <person name="Fulton L."/>
            <person name="Fulton B."/>
            <person name="Courtney L."/>
            <person name="Fronick C."/>
            <person name="Harrison M."/>
            <person name="Strong C."/>
            <person name="Farmer C."/>
            <person name="Delahaunty K."/>
            <person name="Markovic C."/>
            <person name="Hall O."/>
            <person name="Minx P."/>
            <person name="Tomlinson C."/>
            <person name="Mitreva M."/>
            <person name="Nelson J."/>
            <person name="Hou S."/>
            <person name="Wollam A."/>
            <person name="Pepin K.H."/>
            <person name="Johnson M."/>
            <person name="Bhonagiri V."/>
            <person name="Nash W.E."/>
            <person name="Warren W."/>
            <person name="Chinwalla A."/>
            <person name="Mardis E.R."/>
            <person name="Wilson R.K."/>
        </authorList>
    </citation>
    <scope>NUCLEOTIDE SEQUENCE [LARGE SCALE GENOMIC DNA]</scope>
    <source>
        <strain evidence="1 2">F0302</strain>
    </source>
</reference>
<dbReference type="EMBL" id="ACUZ02000067">
    <property type="protein sequence ID" value="EFB30404.1"/>
    <property type="molecule type" value="Genomic_DNA"/>
</dbReference>
<gene>
    <name evidence="1" type="ORF">HMPREF0971_03296</name>
</gene>
<dbReference type="AlphaFoldDB" id="D1QWA1"/>
<comment type="caution">
    <text evidence="1">The sequence shown here is derived from an EMBL/GenBank/DDBJ whole genome shotgun (WGS) entry which is preliminary data.</text>
</comment>
<protein>
    <submittedName>
        <fullName evidence="1">Uncharacterized protein</fullName>
    </submittedName>
</protein>
<dbReference type="Proteomes" id="UP000004079">
    <property type="component" value="Unassembled WGS sequence"/>
</dbReference>
<dbReference type="STRING" id="649760.HMPREF0971_03296"/>
<name>D1QWA1_9BACT</name>
<accession>D1QWA1</accession>
<evidence type="ECO:0000313" key="1">
    <source>
        <dbReference type="EMBL" id="EFB30404.1"/>
    </source>
</evidence>
<organism evidence="1 2">
    <name type="scientific">Segatella oris F0302</name>
    <dbReference type="NCBI Taxonomy" id="649760"/>
    <lineage>
        <taxon>Bacteria</taxon>
        <taxon>Pseudomonadati</taxon>
        <taxon>Bacteroidota</taxon>
        <taxon>Bacteroidia</taxon>
        <taxon>Bacteroidales</taxon>
        <taxon>Prevotellaceae</taxon>
        <taxon>Segatella</taxon>
    </lineage>
</organism>
<sequence length="52" mass="6120">MNVSNIIVDFANANKEFKTNDLSEYLSGKIELSKKMLSWHLRKLLDEKKYSE</sequence>
<dbReference type="HOGENOM" id="CLU_3083264_0_0_10"/>
<proteinExistence type="predicted"/>